<dbReference type="AlphaFoldDB" id="A0ABD3H3I2"/>
<comment type="caution">
    <text evidence="2">The sequence shown here is derived from an EMBL/GenBank/DDBJ whole genome shotgun (WGS) entry which is preliminary data.</text>
</comment>
<evidence type="ECO:0000313" key="3">
    <source>
        <dbReference type="Proteomes" id="UP001633002"/>
    </source>
</evidence>
<protein>
    <submittedName>
        <fullName evidence="2">Uncharacterized protein</fullName>
    </submittedName>
</protein>
<evidence type="ECO:0000256" key="1">
    <source>
        <dbReference type="SAM" id="MobiDB-lite"/>
    </source>
</evidence>
<feature type="region of interest" description="Disordered" evidence="1">
    <location>
        <begin position="24"/>
        <end position="43"/>
    </location>
</feature>
<dbReference type="Proteomes" id="UP001633002">
    <property type="component" value="Unassembled WGS sequence"/>
</dbReference>
<dbReference type="EMBL" id="JBJQOH010000006">
    <property type="protein sequence ID" value="KAL3686072.1"/>
    <property type="molecule type" value="Genomic_DNA"/>
</dbReference>
<evidence type="ECO:0000313" key="2">
    <source>
        <dbReference type="EMBL" id="KAL3686072.1"/>
    </source>
</evidence>
<keyword evidence="3" id="KW-1185">Reference proteome</keyword>
<name>A0ABD3H3I2_9MARC</name>
<accession>A0ABD3H3I2</accession>
<sequence>MKRRTKHTNRRLLLAASYNTNDCDGGREHGTKRNDVISSPDDSSFRPILMEKIEAGAEVKVEAKAMARLEDEKGFIRKQELCGICQLCGSSNLTLHSVNGEMEPECRMPCVDLFQTFSTSNLAKEENGNEEDENVDIGPKKKKFKVELTHLFGENDEDEVD</sequence>
<reference evidence="2 3" key="1">
    <citation type="submission" date="2024-09" db="EMBL/GenBank/DDBJ databases">
        <title>Chromosome-scale assembly of Riccia sorocarpa.</title>
        <authorList>
            <person name="Paukszto L."/>
        </authorList>
    </citation>
    <scope>NUCLEOTIDE SEQUENCE [LARGE SCALE GENOMIC DNA]</scope>
    <source>
        <strain evidence="2">LP-2024</strain>
        <tissue evidence="2">Aerial parts of the thallus</tissue>
    </source>
</reference>
<proteinExistence type="predicted"/>
<gene>
    <name evidence="2" type="ORF">R1sor_004094</name>
</gene>
<feature type="compositionally biased region" description="Basic and acidic residues" evidence="1">
    <location>
        <begin position="24"/>
        <end position="35"/>
    </location>
</feature>
<organism evidence="2 3">
    <name type="scientific">Riccia sorocarpa</name>
    <dbReference type="NCBI Taxonomy" id="122646"/>
    <lineage>
        <taxon>Eukaryota</taxon>
        <taxon>Viridiplantae</taxon>
        <taxon>Streptophyta</taxon>
        <taxon>Embryophyta</taxon>
        <taxon>Marchantiophyta</taxon>
        <taxon>Marchantiopsida</taxon>
        <taxon>Marchantiidae</taxon>
        <taxon>Marchantiales</taxon>
        <taxon>Ricciaceae</taxon>
        <taxon>Riccia</taxon>
    </lineage>
</organism>